<dbReference type="GO" id="GO:0006633">
    <property type="term" value="P:fatty acid biosynthetic process"/>
    <property type="evidence" value="ECO:0007669"/>
    <property type="project" value="InterPro"/>
</dbReference>
<dbReference type="Pfam" id="PF08545">
    <property type="entry name" value="ACP_syn_III"/>
    <property type="match status" value="1"/>
</dbReference>
<dbReference type="RefSeq" id="WP_206963559.1">
    <property type="nucleotide sequence ID" value="NZ_JAFLRJ010000186.1"/>
</dbReference>
<dbReference type="AlphaFoldDB" id="A0A939F9M2"/>
<dbReference type="GO" id="GO:0044550">
    <property type="term" value="P:secondary metabolite biosynthetic process"/>
    <property type="evidence" value="ECO:0007669"/>
    <property type="project" value="TreeGrafter"/>
</dbReference>
<protein>
    <submittedName>
        <fullName evidence="3">Ketoacyl-ACP synthase III</fullName>
    </submittedName>
</protein>
<dbReference type="InterPro" id="IPR016039">
    <property type="entry name" value="Thiolase-like"/>
</dbReference>
<evidence type="ECO:0000313" key="3">
    <source>
        <dbReference type="EMBL" id="MBO0514149.1"/>
    </source>
</evidence>
<comment type="caution">
    <text evidence="3">The sequence shown here is derived from an EMBL/GenBank/DDBJ whole genome shotgun (WGS) entry which is preliminary data.</text>
</comment>
<sequence length="267" mass="27861">MTQHSAGVLGTGSYLPKEEISNEAVAGPAGVTAEWIERKTHIVSRRYAAPDEATSDLATRAAGEALKGAGITAGQIDYLIVATSTGDSPQPPTSYLVQNALGADRAACLDVNVVCSGFVFGLALAHSLLAVRPGSHALVIGADIYSRILDFSDRRTAILFGDGAGAAVLGPVPDETGILDFDLSSHGSAHRYIRVEAGGSRMPASSDTLGEGGQFFRMEGRAVREFVAEKVPPALAALAARNGTRLDEVDHFVPHQANGVLLDELVE</sequence>
<dbReference type="PANTHER" id="PTHR34069">
    <property type="entry name" value="3-OXOACYL-[ACYL-CARRIER-PROTEIN] SYNTHASE 3"/>
    <property type="match status" value="1"/>
</dbReference>
<evidence type="ECO:0000256" key="1">
    <source>
        <dbReference type="ARBA" id="ARBA00022490"/>
    </source>
</evidence>
<dbReference type="EMBL" id="JAFLRJ010000186">
    <property type="protein sequence ID" value="MBO0514149.1"/>
    <property type="molecule type" value="Genomic_DNA"/>
</dbReference>
<feature type="non-terminal residue" evidence="3">
    <location>
        <position position="267"/>
    </location>
</feature>
<reference evidence="3" key="1">
    <citation type="submission" date="2021-03" db="EMBL/GenBank/DDBJ databases">
        <title>Streptomyces poriferae sp. nov., a novel marine sponge-derived Actinobacteria species with anti-MRSA activity.</title>
        <authorList>
            <person name="Sandoval-Powers M."/>
            <person name="Kralova S."/>
            <person name="Nguyen G.-S."/>
            <person name="Fawwal D."/>
            <person name="Degnes K."/>
            <person name="Klinkenberg G."/>
            <person name="Sletta H."/>
            <person name="Wentzel A."/>
            <person name="Liles M.R."/>
        </authorList>
    </citation>
    <scope>NUCLEOTIDE SEQUENCE</scope>
    <source>
        <strain evidence="3">DSM 41794</strain>
    </source>
</reference>
<organism evidence="3 4">
    <name type="scientific">Streptomyces beijiangensis</name>
    <dbReference type="NCBI Taxonomy" id="163361"/>
    <lineage>
        <taxon>Bacteria</taxon>
        <taxon>Bacillati</taxon>
        <taxon>Actinomycetota</taxon>
        <taxon>Actinomycetes</taxon>
        <taxon>Kitasatosporales</taxon>
        <taxon>Streptomycetaceae</taxon>
        <taxon>Streptomyces</taxon>
    </lineage>
</organism>
<dbReference type="GO" id="GO:0004315">
    <property type="term" value="F:3-oxoacyl-[acyl-carrier-protein] synthase activity"/>
    <property type="evidence" value="ECO:0007669"/>
    <property type="project" value="InterPro"/>
</dbReference>
<evidence type="ECO:0000313" key="4">
    <source>
        <dbReference type="Proteomes" id="UP000664167"/>
    </source>
</evidence>
<gene>
    <name evidence="3" type="ORF">J0695_20435</name>
</gene>
<dbReference type="CDD" id="cd00830">
    <property type="entry name" value="KAS_III"/>
    <property type="match status" value="1"/>
</dbReference>
<evidence type="ECO:0000259" key="2">
    <source>
        <dbReference type="Pfam" id="PF08545"/>
    </source>
</evidence>
<name>A0A939F9M2_9ACTN</name>
<proteinExistence type="predicted"/>
<dbReference type="Gene3D" id="3.40.47.10">
    <property type="match status" value="1"/>
</dbReference>
<dbReference type="Proteomes" id="UP000664167">
    <property type="component" value="Unassembled WGS sequence"/>
</dbReference>
<keyword evidence="1" id="KW-0963">Cytoplasm</keyword>
<keyword evidence="4" id="KW-1185">Reference proteome</keyword>
<dbReference type="PANTHER" id="PTHR34069:SF2">
    <property type="entry name" value="BETA-KETOACYL-[ACYL-CARRIER-PROTEIN] SYNTHASE III"/>
    <property type="match status" value="1"/>
</dbReference>
<accession>A0A939F9M2</accession>
<feature type="domain" description="Beta-ketoacyl-[acyl-carrier-protein] synthase III N-terminal" evidence="2">
    <location>
        <begin position="109"/>
        <end position="187"/>
    </location>
</feature>
<dbReference type="SUPFAM" id="SSF53901">
    <property type="entry name" value="Thiolase-like"/>
    <property type="match status" value="2"/>
</dbReference>
<dbReference type="InterPro" id="IPR013751">
    <property type="entry name" value="ACP_syn_III_N"/>
</dbReference>